<feature type="domain" description="Rab-GAP TBC" evidence="2">
    <location>
        <begin position="44"/>
        <end position="250"/>
    </location>
</feature>
<dbReference type="Gene3D" id="1.10.472.80">
    <property type="entry name" value="Ypt/Rab-GAP domain of gyp1p, domain 3"/>
    <property type="match status" value="1"/>
</dbReference>
<dbReference type="InterPro" id="IPR000195">
    <property type="entry name" value="Rab-GAP-TBC_dom"/>
</dbReference>
<dbReference type="VEuPathDB" id="PiroplasmaDB:BBOV_III002840"/>
<name>S6B5J0_BABBO</name>
<evidence type="ECO:0000259" key="2">
    <source>
        <dbReference type="SMART" id="SM00164"/>
    </source>
</evidence>
<dbReference type="GO" id="GO:0031267">
    <property type="term" value="F:small GTPase binding"/>
    <property type="evidence" value="ECO:0007669"/>
    <property type="project" value="TreeGrafter"/>
</dbReference>
<gene>
    <name evidence="3" type="primary">BBOV_III002840</name>
</gene>
<protein>
    <recommendedName>
        <fullName evidence="2">Rab-GAP TBC domain-containing protein</fullName>
    </recommendedName>
</protein>
<sequence>MLLTERFWELERKSSLFSRSGVHSLEELLALRPRVVALLGDQPNDGSVISFMIHYVTNLVSSCSLWDHSNGNKSVDTLATPLFTVTPENERIFQLDAERTFTNEEHREALCYNLQEAFSHVGNYHQGEGFVVAFLSLFLDTTDVVRLIVHLHEDPMSGYFSCMPEAYVRDSRVLMKLLEERNLKLHDHLSGLVVPEAFCSKWFIGMTIHVLPFTHVITYMERVISRGECYIFSFGLAFLLYHGDAILASNDVSHILALLRLDESILPSESESESIYNGILQMADEIEVESEKISQLRIDVAADMVRQKEQREQRMKELEASDDEIVFSDEE</sequence>
<dbReference type="EMBL" id="AK440472">
    <property type="protein sequence ID" value="BAN64266.1"/>
    <property type="molecule type" value="mRNA"/>
</dbReference>
<feature type="compositionally biased region" description="Acidic residues" evidence="1">
    <location>
        <begin position="320"/>
        <end position="331"/>
    </location>
</feature>
<accession>S6B5J0</accession>
<dbReference type="GO" id="GO:0005096">
    <property type="term" value="F:GTPase activator activity"/>
    <property type="evidence" value="ECO:0007669"/>
    <property type="project" value="TreeGrafter"/>
</dbReference>
<feature type="region of interest" description="Disordered" evidence="1">
    <location>
        <begin position="312"/>
        <end position="331"/>
    </location>
</feature>
<organism evidence="3">
    <name type="scientific">Babesia bovis</name>
    <dbReference type="NCBI Taxonomy" id="5865"/>
    <lineage>
        <taxon>Eukaryota</taxon>
        <taxon>Sar</taxon>
        <taxon>Alveolata</taxon>
        <taxon>Apicomplexa</taxon>
        <taxon>Aconoidasida</taxon>
        <taxon>Piroplasmida</taxon>
        <taxon>Babesiidae</taxon>
        <taxon>Babesia</taxon>
    </lineage>
</organism>
<dbReference type="InterPro" id="IPR035969">
    <property type="entry name" value="Rab-GAP_TBC_sf"/>
</dbReference>
<dbReference type="Pfam" id="PF00566">
    <property type="entry name" value="RabGAP-TBC"/>
    <property type="match status" value="1"/>
</dbReference>
<proteinExistence type="evidence at transcript level"/>
<dbReference type="PANTHER" id="PTHR47219">
    <property type="entry name" value="RAB GTPASE-ACTIVATING PROTEIN 1-LIKE"/>
    <property type="match status" value="1"/>
</dbReference>
<dbReference type="PANTHER" id="PTHR47219:SF20">
    <property type="entry name" value="TBC1 DOMAIN FAMILY MEMBER 2B"/>
    <property type="match status" value="1"/>
</dbReference>
<dbReference type="SUPFAM" id="SSF47923">
    <property type="entry name" value="Ypt/Rab-GAP domain of gyp1p"/>
    <property type="match status" value="2"/>
</dbReference>
<dbReference type="InterPro" id="IPR050302">
    <property type="entry name" value="Rab_GAP_TBC_domain"/>
</dbReference>
<evidence type="ECO:0000313" key="3">
    <source>
        <dbReference type="EMBL" id="BAN64266.1"/>
    </source>
</evidence>
<reference evidence="3" key="1">
    <citation type="journal article" date="2014" name="BMC Genomics">
        <title>The Babesia bovis gene and promoter model: an update from full-length EST analysis.</title>
        <authorList>
            <person name="Yamagishi J."/>
            <person name="Wakaguri H."/>
            <person name="Yokoyama N."/>
            <person name="Yamashita R."/>
            <person name="Suzuki Y."/>
            <person name="Xuan X."/>
            <person name="Igarashi I."/>
        </authorList>
    </citation>
    <scope>NUCLEOTIDE SEQUENCE</scope>
    <source>
        <strain evidence="3">Texas</strain>
    </source>
</reference>
<evidence type="ECO:0000256" key="1">
    <source>
        <dbReference type="SAM" id="MobiDB-lite"/>
    </source>
</evidence>
<dbReference type="AlphaFoldDB" id="S6B5J0"/>
<dbReference type="SMART" id="SM00164">
    <property type="entry name" value="TBC"/>
    <property type="match status" value="1"/>
</dbReference>